<dbReference type="Proteomes" id="UP000019225">
    <property type="component" value="Chromosome"/>
</dbReference>
<dbReference type="SMART" id="SM00421">
    <property type="entry name" value="HTH_LUXR"/>
    <property type="match status" value="1"/>
</dbReference>
<dbReference type="SUPFAM" id="SSF46894">
    <property type="entry name" value="C-terminal effector domain of the bipartite response regulators"/>
    <property type="match status" value="1"/>
</dbReference>
<dbReference type="OrthoDB" id="5932488at2"/>
<evidence type="ECO:0000256" key="1">
    <source>
        <dbReference type="SAM" id="MobiDB-lite"/>
    </source>
</evidence>
<sequence length="352" mass="38350">MLEIVGLDATAEAVYGVLVDRSPCTVDVLVRCSGSDPGTVSRALRALEERGLVVHSADDPALLTVPPPDMALEVLLLEQQERIKRARLFSDRLAERYRRAASSRSPAELVEVVSGRKDVARRIEQILRSTTEEVRFIDKRPYVVAPEDLAGVEAEMLRRGVPYRGLYDPEGLSTRDIQGRLEPTITQSEQARVLPAAPIKLILADDRLAVLPLRSSATAVESVMIVHAPALLEALSVLFEALWRSALPLPAPGAPASTTPADAPTTEDRRLIALLTAGLPDRIIARQLGLSYRTFQRRIGSLLDRLGVRTRFQAGLQAAFRGLVPAPEPQSSLEPTGQPPRPDSGPPHGHLR</sequence>
<dbReference type="GO" id="GO:0006355">
    <property type="term" value="P:regulation of DNA-templated transcription"/>
    <property type="evidence" value="ECO:0007669"/>
    <property type="project" value="InterPro"/>
</dbReference>
<organism evidence="3 4">
    <name type="scientific">Kutzneria albida DSM 43870</name>
    <dbReference type="NCBI Taxonomy" id="1449976"/>
    <lineage>
        <taxon>Bacteria</taxon>
        <taxon>Bacillati</taxon>
        <taxon>Actinomycetota</taxon>
        <taxon>Actinomycetes</taxon>
        <taxon>Pseudonocardiales</taxon>
        <taxon>Pseudonocardiaceae</taxon>
        <taxon>Kutzneria</taxon>
    </lineage>
</organism>
<dbReference type="EMBL" id="CP007155">
    <property type="protein sequence ID" value="AHH96981.1"/>
    <property type="molecule type" value="Genomic_DNA"/>
</dbReference>
<evidence type="ECO:0000313" key="3">
    <source>
        <dbReference type="EMBL" id="AHH96981.1"/>
    </source>
</evidence>
<evidence type="ECO:0000259" key="2">
    <source>
        <dbReference type="SMART" id="SM00421"/>
    </source>
</evidence>
<dbReference type="PANTHER" id="PTHR34293">
    <property type="entry name" value="HTH-TYPE TRANSCRIPTIONAL REGULATOR TRMBL2"/>
    <property type="match status" value="1"/>
</dbReference>
<dbReference type="HOGENOM" id="CLU_056943_1_0_11"/>
<dbReference type="PANTHER" id="PTHR34293:SF1">
    <property type="entry name" value="HTH-TYPE TRANSCRIPTIONAL REGULATOR TRMBL2"/>
    <property type="match status" value="1"/>
</dbReference>
<feature type="region of interest" description="Disordered" evidence="1">
    <location>
        <begin position="325"/>
        <end position="352"/>
    </location>
</feature>
<dbReference type="STRING" id="1449976.KALB_3617"/>
<protein>
    <submittedName>
        <fullName evidence="3">Transcription regulator TrmB</fullName>
    </submittedName>
</protein>
<gene>
    <name evidence="3" type="ORF">KALB_3617</name>
</gene>
<proteinExistence type="predicted"/>
<keyword evidence="4" id="KW-1185">Reference proteome</keyword>
<dbReference type="InterPro" id="IPR051797">
    <property type="entry name" value="TrmB-like"/>
</dbReference>
<dbReference type="KEGG" id="kal:KALB_3617"/>
<reference evidence="3 4" key="1">
    <citation type="journal article" date="2014" name="BMC Genomics">
        <title>Complete genome sequence of producer of the glycopeptide antibiotic Aculeximycin Kutzneria albida DSM 43870T, a representative of minor genus of Pseudonocardiaceae.</title>
        <authorList>
            <person name="Rebets Y."/>
            <person name="Tokovenko B."/>
            <person name="Lushchyk I."/>
            <person name="Ruckert C."/>
            <person name="Zaburannyi N."/>
            <person name="Bechthold A."/>
            <person name="Kalinowski J."/>
            <person name="Luzhetskyy A."/>
        </authorList>
    </citation>
    <scope>NUCLEOTIDE SEQUENCE [LARGE SCALE GENOMIC DNA]</scope>
    <source>
        <strain evidence="3">DSM 43870</strain>
    </source>
</reference>
<dbReference type="InterPro" id="IPR016032">
    <property type="entry name" value="Sig_transdc_resp-reg_C-effctor"/>
</dbReference>
<dbReference type="InterPro" id="IPR000792">
    <property type="entry name" value="Tscrpt_reg_LuxR_C"/>
</dbReference>
<evidence type="ECO:0000313" key="4">
    <source>
        <dbReference type="Proteomes" id="UP000019225"/>
    </source>
</evidence>
<dbReference type="SUPFAM" id="SSF46785">
    <property type="entry name" value="Winged helix' DNA-binding domain"/>
    <property type="match status" value="1"/>
</dbReference>
<feature type="domain" description="HTH luxR-type" evidence="2">
    <location>
        <begin position="261"/>
        <end position="318"/>
    </location>
</feature>
<dbReference type="Pfam" id="PF01978">
    <property type="entry name" value="TrmB"/>
    <property type="match status" value="1"/>
</dbReference>
<dbReference type="InterPro" id="IPR036388">
    <property type="entry name" value="WH-like_DNA-bd_sf"/>
</dbReference>
<dbReference type="RefSeq" id="WP_025357094.1">
    <property type="nucleotide sequence ID" value="NZ_CP007155.1"/>
</dbReference>
<dbReference type="Gene3D" id="1.10.10.10">
    <property type="entry name" value="Winged helix-like DNA-binding domain superfamily/Winged helix DNA-binding domain"/>
    <property type="match status" value="2"/>
</dbReference>
<dbReference type="eggNOG" id="COG2197">
    <property type="taxonomic scope" value="Bacteria"/>
</dbReference>
<accession>W5W8V0</accession>
<dbReference type="InterPro" id="IPR036390">
    <property type="entry name" value="WH_DNA-bd_sf"/>
</dbReference>
<dbReference type="GO" id="GO:0003677">
    <property type="term" value="F:DNA binding"/>
    <property type="evidence" value="ECO:0007669"/>
    <property type="project" value="InterPro"/>
</dbReference>
<dbReference type="InterPro" id="IPR002831">
    <property type="entry name" value="Tscrpt_reg_TrmB_N"/>
</dbReference>
<dbReference type="AlphaFoldDB" id="W5W8V0"/>
<name>W5W8V0_9PSEU</name>
<dbReference type="PATRIC" id="fig|1449976.3.peg.3639"/>